<name>A0A2C9A1F5_9MICO</name>
<dbReference type="GO" id="GO:0016209">
    <property type="term" value="F:antioxidant activity"/>
    <property type="evidence" value="ECO:0007669"/>
    <property type="project" value="InterPro"/>
</dbReference>
<dbReference type="EMBL" id="OCST01000005">
    <property type="protein sequence ID" value="SOE72860.1"/>
    <property type="molecule type" value="Genomic_DNA"/>
</dbReference>
<dbReference type="InterPro" id="IPR036249">
    <property type="entry name" value="Thioredoxin-like_sf"/>
</dbReference>
<dbReference type="PANTHER" id="PTHR28630">
    <property type="match status" value="1"/>
</dbReference>
<evidence type="ECO:0000313" key="3">
    <source>
        <dbReference type="Proteomes" id="UP000219440"/>
    </source>
</evidence>
<feature type="domain" description="Thioredoxin" evidence="1">
    <location>
        <begin position="30"/>
        <end position="150"/>
    </location>
</feature>
<accession>A0A2C9A1F5</accession>
<reference evidence="2 3" key="1">
    <citation type="submission" date="2017-09" db="EMBL/GenBank/DDBJ databases">
        <authorList>
            <person name="Ehlers B."/>
            <person name="Leendertz F.H."/>
        </authorList>
    </citation>
    <scope>NUCLEOTIDE SEQUENCE [LARGE SCALE GENOMIC DNA]</scope>
    <source>
        <strain evidence="2 3">CGMCC 1.05381</strain>
    </source>
</reference>
<dbReference type="SUPFAM" id="SSF52833">
    <property type="entry name" value="Thioredoxin-like"/>
    <property type="match status" value="1"/>
</dbReference>
<dbReference type="Proteomes" id="UP000219440">
    <property type="component" value="Unassembled WGS sequence"/>
</dbReference>
<organism evidence="2 3">
    <name type="scientific">Salinibacterium xinjiangense</name>
    <dbReference type="NCBI Taxonomy" id="386302"/>
    <lineage>
        <taxon>Bacteria</taxon>
        <taxon>Bacillati</taxon>
        <taxon>Actinomycetota</taxon>
        <taxon>Actinomycetes</taxon>
        <taxon>Micrococcales</taxon>
        <taxon>Microbacteriaceae</taxon>
        <taxon>Salinibacterium</taxon>
    </lineage>
</organism>
<dbReference type="PROSITE" id="PS51352">
    <property type="entry name" value="THIOREDOXIN_2"/>
    <property type="match status" value="1"/>
</dbReference>
<dbReference type="Pfam" id="PF00578">
    <property type="entry name" value="AhpC-TSA"/>
    <property type="match status" value="1"/>
</dbReference>
<evidence type="ECO:0000259" key="1">
    <source>
        <dbReference type="PROSITE" id="PS51352"/>
    </source>
</evidence>
<dbReference type="InterPro" id="IPR032801">
    <property type="entry name" value="PXL2A/B/C"/>
</dbReference>
<dbReference type="InterPro" id="IPR013766">
    <property type="entry name" value="Thioredoxin_domain"/>
</dbReference>
<sequence>MMSTLQQAEQKWLDAWHQGPLRLRWDRIPLQIGDSAPDLELADHTGQLVRLSTFWTDGPAVLLFWRHFGCSCGLDRAARLEAEYSKYIDAGASVVVIGQADPDRSAEYRERNRIVCPILSDPERIAYRAFDLLDGTPSQILFDAPDSFLRRDAAAGEQLAAARHGTEIASVDSPWQLPGEFVISSDGKVQLAYRYQYCEDWPDPRVITAAIRFGGI</sequence>
<proteinExistence type="predicted"/>
<dbReference type="PANTHER" id="PTHR28630:SF3">
    <property type="entry name" value="PEROXIREDOXIN-LIKE 2C"/>
    <property type="match status" value="1"/>
</dbReference>
<dbReference type="InterPro" id="IPR000866">
    <property type="entry name" value="AhpC/TSA"/>
</dbReference>
<keyword evidence="3" id="KW-1185">Reference proteome</keyword>
<dbReference type="AlphaFoldDB" id="A0A2C9A1F5"/>
<dbReference type="CDD" id="cd02970">
    <property type="entry name" value="PRX_like2"/>
    <property type="match status" value="1"/>
</dbReference>
<dbReference type="GO" id="GO:0016491">
    <property type="term" value="F:oxidoreductase activity"/>
    <property type="evidence" value="ECO:0007669"/>
    <property type="project" value="InterPro"/>
</dbReference>
<gene>
    <name evidence="2" type="ORF">SAMN06296378_2641</name>
</gene>
<protein>
    <submittedName>
        <fullName evidence="2">AhpC/TSA family protein</fullName>
    </submittedName>
</protein>
<dbReference type="Gene3D" id="3.40.30.10">
    <property type="entry name" value="Glutaredoxin"/>
    <property type="match status" value="1"/>
</dbReference>
<evidence type="ECO:0000313" key="2">
    <source>
        <dbReference type="EMBL" id="SOE72860.1"/>
    </source>
</evidence>